<comment type="similarity">
    <text evidence="2 5">Belongs to the DegT/DnrJ/EryC1 family.</text>
</comment>
<dbReference type="PATRIC" id="fig|505345.8.peg.722"/>
<dbReference type="Pfam" id="PF01041">
    <property type="entry name" value="DegT_DnrJ_EryC1"/>
    <property type="match status" value="1"/>
</dbReference>
<proteinExistence type="inferred from homology"/>
<evidence type="ECO:0000256" key="2">
    <source>
        <dbReference type="ARBA" id="ARBA00037999"/>
    </source>
</evidence>
<evidence type="ECO:0000313" key="7">
    <source>
        <dbReference type="Proteomes" id="UP000243168"/>
    </source>
</evidence>
<reference evidence="6 7" key="1">
    <citation type="submission" date="2014-11" db="EMBL/GenBank/DDBJ databases">
        <title>Pan-genome of Gallibacterium spp.</title>
        <authorList>
            <person name="Kudirkiene E."/>
            <person name="Bojesen A.M."/>
        </authorList>
    </citation>
    <scope>NUCLEOTIDE SEQUENCE [LARGE SCALE GENOMIC DNA]</scope>
    <source>
        <strain evidence="6 7">F298</strain>
    </source>
</reference>
<dbReference type="GO" id="GO:0008483">
    <property type="term" value="F:transaminase activity"/>
    <property type="evidence" value="ECO:0007669"/>
    <property type="project" value="UniProtKB-KW"/>
</dbReference>
<dbReference type="EMBL" id="JTJS01000029">
    <property type="protein sequence ID" value="OBX10593.1"/>
    <property type="molecule type" value="Genomic_DNA"/>
</dbReference>
<dbReference type="InterPro" id="IPR015424">
    <property type="entry name" value="PyrdxlP-dep_Trfase"/>
</dbReference>
<feature type="modified residue" description="N6-(pyridoxal phosphate)lysine" evidence="4">
    <location>
        <position position="189"/>
    </location>
</feature>
<dbReference type="Gene3D" id="3.90.1150.10">
    <property type="entry name" value="Aspartate Aminotransferase, domain 1"/>
    <property type="match status" value="1"/>
</dbReference>
<dbReference type="InterPro" id="IPR015422">
    <property type="entry name" value="PyrdxlP-dep_Trfase_small"/>
</dbReference>
<gene>
    <name evidence="6" type="ORF">QV07_03600</name>
</gene>
<keyword evidence="6" id="KW-0032">Aminotransferase</keyword>
<dbReference type="InterPro" id="IPR015421">
    <property type="entry name" value="PyrdxlP-dep_Trfase_major"/>
</dbReference>
<dbReference type="PANTHER" id="PTHR30244:SF34">
    <property type="entry name" value="DTDP-4-AMINO-4,6-DIDEOXYGALACTOSE TRANSAMINASE"/>
    <property type="match status" value="1"/>
</dbReference>
<sequence>MNNFLPFALPELGEEEINEVIDAIRSGWITTGPKAKQFEQDFTNYLQQEGNIGLQALAVNSATSGLHLALEAVGVKAGDEVIVPTYTFTSTAEVVRYLGAIPIFVDSDPKTLNIDPRLIKQKITEKTKAIIPVHFAGLAADMDEIIAIAREFNLKVVEDAAHAFPTYYKGKLIGTLDSDVTVFSFYANKTMTTAEGGMLVSKHSDIIERAKIMRLHGISRDAFDRYRSKTPAWYYEVIEPGFKYNMPDICAAIGLQQLKKIDSFYDKREKMAKRYDIELANLPIELPPRSEELNSTHAWHIYPIRLKENINITREEFILKMSEKGIGCSVHFIPLHRHPVWRDMYKLQSEDFPIAEDVYHRIVSIPLFTAMTEDDQTRVIMAIKDILNNV</sequence>
<keyword evidence="6" id="KW-0808">Transferase</keyword>
<dbReference type="AlphaFoldDB" id="A0A1A7Q6W1"/>
<dbReference type="CDD" id="cd00616">
    <property type="entry name" value="AHBA_syn"/>
    <property type="match status" value="1"/>
</dbReference>
<organism evidence="6 7">
    <name type="scientific">Gallibacterium genomosp. 3</name>
    <dbReference type="NCBI Taxonomy" id="505345"/>
    <lineage>
        <taxon>Bacteria</taxon>
        <taxon>Pseudomonadati</taxon>
        <taxon>Pseudomonadota</taxon>
        <taxon>Gammaproteobacteria</taxon>
        <taxon>Pasteurellales</taxon>
        <taxon>Pasteurellaceae</taxon>
        <taxon>Gallibacterium</taxon>
    </lineage>
</organism>
<evidence type="ECO:0000313" key="6">
    <source>
        <dbReference type="EMBL" id="OBX10593.1"/>
    </source>
</evidence>
<dbReference type="InterPro" id="IPR000653">
    <property type="entry name" value="DegT/StrS_aminotransferase"/>
</dbReference>
<dbReference type="RefSeq" id="WP_065234153.1">
    <property type="nucleotide sequence ID" value="NZ_JTJS01000029.1"/>
</dbReference>
<dbReference type="Proteomes" id="UP000243168">
    <property type="component" value="Unassembled WGS sequence"/>
</dbReference>
<dbReference type="Gene3D" id="3.40.640.10">
    <property type="entry name" value="Type I PLP-dependent aspartate aminotransferase-like (Major domain)"/>
    <property type="match status" value="1"/>
</dbReference>
<feature type="active site" description="Proton acceptor" evidence="3">
    <location>
        <position position="189"/>
    </location>
</feature>
<dbReference type="GO" id="GO:0000271">
    <property type="term" value="P:polysaccharide biosynthetic process"/>
    <property type="evidence" value="ECO:0007669"/>
    <property type="project" value="TreeGrafter"/>
</dbReference>
<protein>
    <submittedName>
        <fullName evidence="6">Pyridoxal phosphate-dependent aminotransferase</fullName>
    </submittedName>
</protein>
<dbReference type="PANTHER" id="PTHR30244">
    <property type="entry name" value="TRANSAMINASE"/>
    <property type="match status" value="1"/>
</dbReference>
<accession>A0A1A7Q6W1</accession>
<evidence type="ECO:0000256" key="4">
    <source>
        <dbReference type="PIRSR" id="PIRSR000390-2"/>
    </source>
</evidence>
<evidence type="ECO:0000256" key="3">
    <source>
        <dbReference type="PIRSR" id="PIRSR000390-1"/>
    </source>
</evidence>
<name>A0A1A7Q6W1_9PAST</name>
<dbReference type="GO" id="GO:0030170">
    <property type="term" value="F:pyridoxal phosphate binding"/>
    <property type="evidence" value="ECO:0007669"/>
    <property type="project" value="TreeGrafter"/>
</dbReference>
<dbReference type="PIRSF" id="PIRSF000390">
    <property type="entry name" value="PLP_StrS"/>
    <property type="match status" value="1"/>
</dbReference>
<keyword evidence="1 4" id="KW-0663">Pyridoxal phosphate</keyword>
<dbReference type="SUPFAM" id="SSF53383">
    <property type="entry name" value="PLP-dependent transferases"/>
    <property type="match status" value="1"/>
</dbReference>
<comment type="caution">
    <text evidence="6">The sequence shown here is derived from an EMBL/GenBank/DDBJ whole genome shotgun (WGS) entry which is preliminary data.</text>
</comment>
<evidence type="ECO:0000256" key="1">
    <source>
        <dbReference type="ARBA" id="ARBA00022898"/>
    </source>
</evidence>
<evidence type="ECO:0000256" key="5">
    <source>
        <dbReference type="RuleBase" id="RU004508"/>
    </source>
</evidence>